<comment type="caution">
    <text evidence="2">The sequence shown here is derived from an EMBL/GenBank/DDBJ whole genome shotgun (WGS) entry which is preliminary data.</text>
</comment>
<dbReference type="OrthoDB" id="2728719at2759"/>
<feature type="region of interest" description="Disordered" evidence="1">
    <location>
        <begin position="83"/>
        <end position="117"/>
    </location>
</feature>
<sequence>MALSACSRRLSGSVRARACSVTLSTASQPLAFRSSNTLSGLDALCRDTAALCTSGKDTALDAVGLGLLAGPAPATASHKHLGLSALGRPRPPARRSPNENDAADTLRRQPSAGPLWRPPGLCSSASMNALGDPGFSLVHSQVQLRTQEPASSSSRPAPAAASPFIRQTDELLHGISLAQAHARCPVRAASLAVRSFRGVPSTTPEPNPLQGIYAAEPEPGKALTLPSSSSSIASSTAMPSSAPTRTSSSSEMPPPPAPGPHLRIPSGMRIPMPPAPAQRPPSPHTPSSATSYPSSMSRACSHSQSRSGWESPGLLHAPPPSPLYSPTLSAPRVSAFVPESPIAHSRRTPSPARTPPMRVNSSAGEHTLVVRLPDGLAPEMVTVCAKKGARLSVVADLWHRESDCEYLLSSRAWIRA</sequence>
<feature type="compositionally biased region" description="Low complexity" evidence="1">
    <location>
        <begin position="149"/>
        <end position="161"/>
    </location>
</feature>
<dbReference type="AlphaFoldDB" id="A0A1M2W548"/>
<evidence type="ECO:0000313" key="3">
    <source>
        <dbReference type="Proteomes" id="UP000184267"/>
    </source>
</evidence>
<dbReference type="EMBL" id="MNAD01000215">
    <property type="protein sequence ID" value="OJT14981.1"/>
    <property type="molecule type" value="Genomic_DNA"/>
</dbReference>
<dbReference type="Proteomes" id="UP000184267">
    <property type="component" value="Unassembled WGS sequence"/>
</dbReference>
<evidence type="ECO:0000256" key="1">
    <source>
        <dbReference type="SAM" id="MobiDB-lite"/>
    </source>
</evidence>
<gene>
    <name evidence="2" type="ORF">TRAPUB_8424</name>
</gene>
<feature type="compositionally biased region" description="Polar residues" evidence="1">
    <location>
        <begin position="298"/>
        <end position="308"/>
    </location>
</feature>
<name>A0A1M2W548_TRAPU</name>
<feature type="compositionally biased region" description="Low complexity" evidence="1">
    <location>
        <begin position="226"/>
        <end position="251"/>
    </location>
</feature>
<feature type="region of interest" description="Disordered" evidence="1">
    <location>
        <begin position="142"/>
        <end position="161"/>
    </location>
</feature>
<feature type="compositionally biased region" description="Low complexity" evidence="1">
    <location>
        <begin position="285"/>
        <end position="297"/>
    </location>
</feature>
<feature type="region of interest" description="Disordered" evidence="1">
    <location>
        <begin position="339"/>
        <end position="360"/>
    </location>
</feature>
<proteinExistence type="predicted"/>
<accession>A0A1M2W548</accession>
<reference evidence="2 3" key="1">
    <citation type="submission" date="2016-10" db="EMBL/GenBank/DDBJ databases">
        <title>Genome sequence of the basidiomycete white-rot fungus Trametes pubescens.</title>
        <authorList>
            <person name="Makela M.R."/>
            <person name="Granchi Z."/>
            <person name="Peng M."/>
            <person name="De Vries R.P."/>
            <person name="Grigoriev I."/>
            <person name="Riley R."/>
            <person name="Hilden K."/>
        </authorList>
    </citation>
    <scope>NUCLEOTIDE SEQUENCE [LARGE SCALE GENOMIC DNA]</scope>
    <source>
        <strain evidence="2 3">FBCC735</strain>
    </source>
</reference>
<organism evidence="2 3">
    <name type="scientific">Trametes pubescens</name>
    <name type="common">White-rot fungus</name>
    <dbReference type="NCBI Taxonomy" id="154538"/>
    <lineage>
        <taxon>Eukaryota</taxon>
        <taxon>Fungi</taxon>
        <taxon>Dikarya</taxon>
        <taxon>Basidiomycota</taxon>
        <taxon>Agaricomycotina</taxon>
        <taxon>Agaricomycetes</taxon>
        <taxon>Polyporales</taxon>
        <taxon>Polyporaceae</taxon>
        <taxon>Trametes</taxon>
    </lineage>
</organism>
<keyword evidence="3" id="KW-1185">Reference proteome</keyword>
<evidence type="ECO:0000313" key="2">
    <source>
        <dbReference type="EMBL" id="OJT14981.1"/>
    </source>
</evidence>
<feature type="compositionally biased region" description="Pro residues" evidence="1">
    <location>
        <begin position="271"/>
        <end position="284"/>
    </location>
</feature>
<feature type="compositionally biased region" description="Low complexity" evidence="1">
    <location>
        <begin position="348"/>
        <end position="358"/>
    </location>
</feature>
<dbReference type="STRING" id="154538.A0A1M2W548"/>
<protein>
    <submittedName>
        <fullName evidence="2">Uncharacterized protein</fullName>
    </submittedName>
</protein>
<feature type="region of interest" description="Disordered" evidence="1">
    <location>
        <begin position="219"/>
        <end position="314"/>
    </location>
</feature>